<evidence type="ECO:0000313" key="4">
    <source>
        <dbReference type="Proteomes" id="UP000838672"/>
    </source>
</evidence>
<dbReference type="GO" id="GO:0016740">
    <property type="term" value="F:transferase activity"/>
    <property type="evidence" value="ECO:0007669"/>
    <property type="project" value="UniProtKB-KW"/>
</dbReference>
<dbReference type="InterPro" id="IPR051199">
    <property type="entry name" value="LPS_LOS_Heptosyltrfase"/>
</dbReference>
<evidence type="ECO:0000313" key="3">
    <source>
        <dbReference type="EMBL" id="CAH0534681.1"/>
    </source>
</evidence>
<name>A0ABN8DUH1_9VIBR</name>
<dbReference type="PANTHER" id="PTHR30160:SF21">
    <property type="entry name" value="LIPOPOLYSACCHARIDE CORE HEPTOSYLTRANSFERASE OPSX"/>
    <property type="match status" value="1"/>
</dbReference>
<protein>
    <submittedName>
        <fullName evidence="3">Lipopolysaccharide heptosyltransferase 1</fullName>
        <ecNumber evidence="3">2.-.-.-</ecNumber>
    </submittedName>
</protein>
<evidence type="ECO:0000256" key="2">
    <source>
        <dbReference type="ARBA" id="ARBA00022679"/>
    </source>
</evidence>
<proteinExistence type="predicted"/>
<comment type="caution">
    <text evidence="3">The sequence shown here is derived from an EMBL/GenBank/DDBJ whole genome shotgun (WGS) entry which is preliminary data.</text>
</comment>
<reference evidence="3" key="1">
    <citation type="submission" date="2021-11" db="EMBL/GenBank/DDBJ databases">
        <authorList>
            <person name="Rodrigo-Torres L."/>
            <person name="Arahal R. D."/>
            <person name="Lucena T."/>
        </authorList>
    </citation>
    <scope>NUCLEOTIDE SEQUENCE</scope>
    <source>
        <strain evidence="3">CECT 7929</strain>
    </source>
</reference>
<sequence>MPALFQHAPQSLCLLRLSAIGDVCHAVAMVQAIQRQWPSTQITWVIGKVEAPLIAPLPGIRLVVFDKKAGLKGMRSVWAALKGQHFDALIHMQLALRASVLSMGIKAKYRLGFNRERAKEGQWLFTNRKIEDTESKHVVDSFMAFAKALGVSDTNPQWQMPISDEEQAFAKSKLGTQPTLLIAPAASKDERNWLPERYAQVADFAHQQGLQIAICGGPSEREKALAQQIISAMQYDALNLVGQTSLRQLLALIAQAHVVLAPDSGPAHMATTQGTPVIGLYGHSNPKRTGPYSAQQWLVSVYAQHVEAQHQKPLEALPWSTRVKGAHIMQDISVDAVTEKLSDILNIHPIHPTHA</sequence>
<organism evidence="3 4">
    <name type="scientific">Vibrio stylophorae</name>
    <dbReference type="NCBI Taxonomy" id="659351"/>
    <lineage>
        <taxon>Bacteria</taxon>
        <taxon>Pseudomonadati</taxon>
        <taxon>Pseudomonadota</taxon>
        <taxon>Gammaproteobacteria</taxon>
        <taxon>Vibrionales</taxon>
        <taxon>Vibrionaceae</taxon>
        <taxon>Vibrio</taxon>
    </lineage>
</organism>
<dbReference type="SUPFAM" id="SSF53756">
    <property type="entry name" value="UDP-Glycosyltransferase/glycogen phosphorylase"/>
    <property type="match status" value="1"/>
</dbReference>
<dbReference type="Gene3D" id="3.40.50.2000">
    <property type="entry name" value="Glycogen Phosphorylase B"/>
    <property type="match status" value="2"/>
</dbReference>
<dbReference type="Proteomes" id="UP000838672">
    <property type="component" value="Unassembled WGS sequence"/>
</dbReference>
<keyword evidence="4" id="KW-1185">Reference proteome</keyword>
<accession>A0ABN8DUH1</accession>
<dbReference type="Pfam" id="PF01075">
    <property type="entry name" value="Glyco_transf_9"/>
    <property type="match status" value="1"/>
</dbReference>
<keyword evidence="2 3" id="KW-0808">Transferase</keyword>
<dbReference type="EC" id="2.-.-.-" evidence="3"/>
<dbReference type="PANTHER" id="PTHR30160">
    <property type="entry name" value="TETRAACYLDISACCHARIDE 4'-KINASE-RELATED"/>
    <property type="match status" value="1"/>
</dbReference>
<gene>
    <name evidence="3" type="primary">rfaC</name>
    <name evidence="3" type="ORF">VST7929_02631</name>
</gene>
<keyword evidence="1" id="KW-0328">Glycosyltransferase</keyword>
<evidence type="ECO:0000256" key="1">
    <source>
        <dbReference type="ARBA" id="ARBA00022676"/>
    </source>
</evidence>
<dbReference type="EMBL" id="CAKLDI010000001">
    <property type="protein sequence ID" value="CAH0534681.1"/>
    <property type="molecule type" value="Genomic_DNA"/>
</dbReference>
<dbReference type="RefSeq" id="WP_237467691.1">
    <property type="nucleotide sequence ID" value="NZ_CAKLDI010000001.1"/>
</dbReference>
<dbReference type="InterPro" id="IPR002201">
    <property type="entry name" value="Glyco_trans_9"/>
</dbReference>
<dbReference type="CDD" id="cd03789">
    <property type="entry name" value="GT9_LPS_heptosyltransferase"/>
    <property type="match status" value="1"/>
</dbReference>